<protein>
    <submittedName>
        <fullName evidence="2">Uncharacterized protein</fullName>
    </submittedName>
</protein>
<feature type="region of interest" description="Disordered" evidence="1">
    <location>
        <begin position="627"/>
        <end position="673"/>
    </location>
</feature>
<evidence type="ECO:0000256" key="1">
    <source>
        <dbReference type="SAM" id="MobiDB-lite"/>
    </source>
</evidence>
<organism evidence="2 3">
    <name type="scientific">Monoraphidium neglectum</name>
    <dbReference type="NCBI Taxonomy" id="145388"/>
    <lineage>
        <taxon>Eukaryota</taxon>
        <taxon>Viridiplantae</taxon>
        <taxon>Chlorophyta</taxon>
        <taxon>core chlorophytes</taxon>
        <taxon>Chlorophyceae</taxon>
        <taxon>CS clade</taxon>
        <taxon>Sphaeropleales</taxon>
        <taxon>Selenastraceae</taxon>
        <taxon>Monoraphidium</taxon>
    </lineage>
</organism>
<feature type="compositionally biased region" description="Low complexity" evidence="1">
    <location>
        <begin position="630"/>
        <end position="653"/>
    </location>
</feature>
<accession>A0A0D2J6T3</accession>
<dbReference type="EMBL" id="KK103466">
    <property type="protein sequence ID" value="KIY95517.1"/>
    <property type="molecule type" value="Genomic_DNA"/>
</dbReference>
<feature type="compositionally biased region" description="Low complexity" evidence="1">
    <location>
        <begin position="724"/>
        <end position="749"/>
    </location>
</feature>
<feature type="region of interest" description="Disordered" evidence="1">
    <location>
        <begin position="702"/>
        <end position="773"/>
    </location>
</feature>
<dbReference type="Proteomes" id="UP000054498">
    <property type="component" value="Unassembled WGS sequence"/>
</dbReference>
<evidence type="ECO:0000313" key="2">
    <source>
        <dbReference type="EMBL" id="KIY95517.1"/>
    </source>
</evidence>
<evidence type="ECO:0000313" key="3">
    <source>
        <dbReference type="Proteomes" id="UP000054498"/>
    </source>
</evidence>
<feature type="compositionally biased region" description="Low complexity" evidence="1">
    <location>
        <begin position="756"/>
        <end position="773"/>
    </location>
</feature>
<reference evidence="2 3" key="1">
    <citation type="journal article" date="2013" name="BMC Genomics">
        <title>Reconstruction of the lipid metabolism for the microalga Monoraphidium neglectum from its genome sequence reveals characteristics suitable for biofuel production.</title>
        <authorList>
            <person name="Bogen C."/>
            <person name="Al-Dilaimi A."/>
            <person name="Albersmeier A."/>
            <person name="Wichmann J."/>
            <person name="Grundmann M."/>
            <person name="Rupp O."/>
            <person name="Lauersen K.J."/>
            <person name="Blifernez-Klassen O."/>
            <person name="Kalinowski J."/>
            <person name="Goesmann A."/>
            <person name="Mussgnug J.H."/>
            <person name="Kruse O."/>
        </authorList>
    </citation>
    <scope>NUCLEOTIDE SEQUENCE [LARGE SCALE GENOMIC DNA]</scope>
    <source>
        <strain evidence="2 3">SAG 48.87</strain>
    </source>
</reference>
<name>A0A0D2J6T3_9CHLO</name>
<dbReference type="KEGG" id="mng:MNEG_12444"/>
<dbReference type="GeneID" id="25729807"/>
<dbReference type="RefSeq" id="XP_013894537.1">
    <property type="nucleotide sequence ID" value="XM_014039083.1"/>
</dbReference>
<sequence length="1229" mass="126934">MSGSSLSTLLKDLKQVGSDAGPDFDKAAAVAISYTMHCGMGSGHKTPQSTQYVLASLQVSLFEPQGWGARVMGQLLTTQEISREAQEADLGTFPDQQVQFATLQDAAGHENPCISNPEWHNATARMLLEHVPGPSSHAPLATALTAQQAYAVAWGGASSTGGLAVTTTAVPSTPAAVSLGAGAAAPPPAAAAGPANPGIKVSFSPQGQATVSVGQPVQLSPQEALMVTLAQQLQQRSAQPAPAQLRRNQLGQPLTPAAAVVRKVFTLLQALLNPDPHRAVREFLGIKQQPEELTAAYIQRAIRFSPSILATHSPSRVVRIVGFLEGELKQRLLERTLQRPTRDHALLQLLADAADLEGQLLDARRTAAELQAEGLAAGGSGAAAGAGAGGSTAGGQAAALTLKEARRMVLRDNTLRLGAAHADALCTRHPNGDHSNGNCKIRQQQFIPQQQQQQQLNVAAGLLAHGQAAAGDGQAQMVQQLAAAILNAMPAQYVAPTPPAYAQAGCSICHQPRGHSAGQACYFAAPQDIAWSPSLGRVRRAGAAAERRFLDARQAKGWPRYPEGYEPVFEHRPGAGGGAAQPAPAVNAAALFLAEPFDEDAVSQLLQRHAAVPVRASPFFADPDEWAPVSSSASSSSSGSGLPSLGDPPLSSPRLTASSNSSMPELEVESQDELEVAAQQLPRSFGLLDMEDDGLPVGAATKEVSTAPSSPASGSTRAARDPAAEGSAPAAAGHEAAADSVPAAATDQAAEGDTSAAAMAPATAEQEAAGASSPVAAVPDVLAAGAPEPPAGGVCAGDAAGSAVPSPLESAAVNARMLIRLAKARGAAALVAKPLTLPLAEQSEPAFAGKRFLLCLPEAQEHDPQVAAAASGGATTVGGGPAASFFADDASFAPQDFLRGPDASLCLPSGQLVSIPWTLVDSGSEVSLLDHGFCDSHGISYEDPVGLSMRTADTSLGQLVGVTERLVLTLAPGTAQEATMTLRCLVVKVQGMAYSALMGKGPLRMLGAYTDPRADLLCYTAANGTRAALPLSQRRTLRSAALSRMFCAAEVSLEAPEQLAVDPVSYPLLDCPEDLSDCSSVADGPAGGSRQWDELWFGEKVSLDAFGQGKPPSIGCFLGRAALAAHWQKATPAARAAMLPRLLTKARQMQAEAAANDWSKRPYILINPAPKVGVCRPVISGGWATNVALDELEDVRARTERMARRMAKEREAAGGTPLDPGQVLFRSCH</sequence>
<proteinExistence type="predicted"/>
<feature type="compositionally biased region" description="Polar residues" evidence="1">
    <location>
        <begin position="654"/>
        <end position="663"/>
    </location>
</feature>
<keyword evidence="3" id="KW-1185">Reference proteome</keyword>
<dbReference type="AlphaFoldDB" id="A0A0D2J6T3"/>
<gene>
    <name evidence="2" type="ORF">MNEG_12444</name>
</gene>
<feature type="compositionally biased region" description="Low complexity" evidence="1">
    <location>
        <begin position="705"/>
        <end position="717"/>
    </location>
</feature>